<keyword evidence="4" id="KW-0378">Hydrolase</keyword>
<dbReference type="InterPro" id="IPR045974">
    <property type="entry name" value="DUF5930"/>
</dbReference>
<accession>A7HY94</accession>
<dbReference type="CDD" id="cd12797">
    <property type="entry name" value="M23_peptidase"/>
    <property type="match status" value="1"/>
</dbReference>
<evidence type="ECO:0000313" key="12">
    <source>
        <dbReference type="Proteomes" id="UP000006377"/>
    </source>
</evidence>
<dbReference type="PANTHER" id="PTHR21666:SF288">
    <property type="entry name" value="CELL DIVISION PROTEIN YTFB"/>
    <property type="match status" value="1"/>
</dbReference>
<keyword evidence="5" id="KW-0862">Zinc</keyword>
<evidence type="ECO:0000256" key="4">
    <source>
        <dbReference type="ARBA" id="ARBA00022801"/>
    </source>
</evidence>
<keyword evidence="12" id="KW-1185">Reference proteome</keyword>
<evidence type="ECO:0000259" key="10">
    <source>
        <dbReference type="Pfam" id="PF19353"/>
    </source>
</evidence>
<dbReference type="AlphaFoldDB" id="A7HY94"/>
<evidence type="ECO:0000256" key="5">
    <source>
        <dbReference type="ARBA" id="ARBA00022833"/>
    </source>
</evidence>
<dbReference type="eggNOG" id="COG0739">
    <property type="taxonomic scope" value="Bacteria"/>
</dbReference>
<feature type="domain" description="M23ase beta-sheet core" evidence="9">
    <location>
        <begin position="350"/>
        <end position="444"/>
    </location>
</feature>
<dbReference type="KEGG" id="pla:Plav_3272"/>
<sequence length="459" mass="51083">MHQRSGWADKFRNFLRHMYVERQIYIRSHGHVQFISLSPLTQTVFATIAFVFLSWIAFSSVNVVFKEQIIAAKDRRYVKMQSAYEERMAQLQSAYDELNGQLVITEERFLATTRQLEDKHKQLSALMSQRQTAGSQLDTMRRRYAATLRGQGNAESSSNTVLMRVDEASEGADIVPTSERPQKAAELDRFFIEATDDGAVFDIAGLAGAESNQNGTVSQIDTRLSRLDTAQQGLINNVEEITDRRVRELKSIIAMTKVIDPDDLLKRGSKARDDAQGGPFISLADADALAGGDDETAFQRQLFRVSQNLKKMADLEDSIARMPLAEPLVSYRKTSSYGARRDPFNGRMAFHSGEDMAASYGALIFAPGAGTVSYAGWKGGYGRVIEIDHGNGFRTRYGHLGKIDVKAGQKIAFREVIGKVGSSGRSSGPHLHYEVWFDGIVRNPSKFIEAGHYVFAKQG</sequence>
<evidence type="ECO:0000256" key="3">
    <source>
        <dbReference type="ARBA" id="ARBA00022723"/>
    </source>
</evidence>
<dbReference type="PANTHER" id="PTHR21666">
    <property type="entry name" value="PEPTIDASE-RELATED"/>
    <property type="match status" value="1"/>
</dbReference>
<dbReference type="RefSeq" id="WP_012112205.1">
    <property type="nucleotide sequence ID" value="NC_009719.1"/>
</dbReference>
<evidence type="ECO:0000313" key="11">
    <source>
        <dbReference type="EMBL" id="ABS64877.1"/>
    </source>
</evidence>
<reference evidence="11 12" key="1">
    <citation type="journal article" date="2011" name="Stand. Genomic Sci.">
        <title>Complete genome sequence of Parvibaculum lavamentivorans type strain (DS-1(T)).</title>
        <authorList>
            <person name="Schleheck D."/>
            <person name="Weiss M."/>
            <person name="Pitluck S."/>
            <person name="Bruce D."/>
            <person name="Land M.L."/>
            <person name="Han S."/>
            <person name="Saunders E."/>
            <person name="Tapia R."/>
            <person name="Detter C."/>
            <person name="Brettin T."/>
            <person name="Han J."/>
            <person name="Woyke T."/>
            <person name="Goodwin L."/>
            <person name="Pennacchio L."/>
            <person name="Nolan M."/>
            <person name="Cook A.M."/>
            <person name="Kjelleberg S."/>
            <person name="Thomas T."/>
        </authorList>
    </citation>
    <scope>NUCLEOTIDE SEQUENCE [LARGE SCALE GENOMIC DNA]</scope>
    <source>
        <strain evidence="12">DS-1 / DSM 13023 / NCIMB 13966</strain>
    </source>
</reference>
<comment type="cofactor">
    <cofactor evidence="1">
        <name>Zn(2+)</name>
        <dbReference type="ChEBI" id="CHEBI:29105"/>
    </cofactor>
</comment>
<keyword evidence="8" id="KW-0812">Transmembrane</keyword>
<dbReference type="GO" id="GO:0004222">
    <property type="term" value="F:metalloendopeptidase activity"/>
    <property type="evidence" value="ECO:0007669"/>
    <property type="project" value="TreeGrafter"/>
</dbReference>
<dbReference type="GO" id="GO:0006508">
    <property type="term" value="P:proteolysis"/>
    <property type="evidence" value="ECO:0007669"/>
    <property type="project" value="UniProtKB-KW"/>
</dbReference>
<keyword evidence="8" id="KW-1133">Transmembrane helix</keyword>
<dbReference type="STRING" id="402881.Plav_3272"/>
<keyword evidence="6" id="KW-0482">Metalloprotease</keyword>
<dbReference type="HOGENOM" id="CLU_029425_2_1_5"/>
<feature type="coiled-coil region" evidence="7">
    <location>
        <begin position="81"/>
        <end position="108"/>
    </location>
</feature>
<evidence type="ECO:0000256" key="1">
    <source>
        <dbReference type="ARBA" id="ARBA00001947"/>
    </source>
</evidence>
<dbReference type="SUPFAM" id="SSF51261">
    <property type="entry name" value="Duplicated hybrid motif"/>
    <property type="match status" value="1"/>
</dbReference>
<protein>
    <submittedName>
        <fullName evidence="11">Peptidase M23B</fullName>
    </submittedName>
</protein>
<gene>
    <name evidence="11" type="ordered locus">Plav_3272</name>
</gene>
<dbReference type="Proteomes" id="UP000006377">
    <property type="component" value="Chromosome"/>
</dbReference>
<evidence type="ECO:0000256" key="7">
    <source>
        <dbReference type="SAM" id="Coils"/>
    </source>
</evidence>
<keyword evidence="7" id="KW-0175">Coiled coil</keyword>
<feature type="domain" description="DUF5930" evidence="10">
    <location>
        <begin position="7"/>
        <end position="329"/>
    </location>
</feature>
<evidence type="ECO:0000256" key="8">
    <source>
        <dbReference type="SAM" id="Phobius"/>
    </source>
</evidence>
<keyword evidence="8" id="KW-0472">Membrane</keyword>
<dbReference type="Gene3D" id="2.70.70.10">
    <property type="entry name" value="Glucose Permease (Domain IIA)"/>
    <property type="match status" value="1"/>
</dbReference>
<organism evidence="11 12">
    <name type="scientific">Parvibaculum lavamentivorans (strain DS-1 / DSM 13023 / NCIMB 13966)</name>
    <dbReference type="NCBI Taxonomy" id="402881"/>
    <lineage>
        <taxon>Bacteria</taxon>
        <taxon>Pseudomonadati</taxon>
        <taxon>Pseudomonadota</taxon>
        <taxon>Alphaproteobacteria</taxon>
        <taxon>Hyphomicrobiales</taxon>
        <taxon>Parvibaculaceae</taxon>
        <taxon>Parvibaculum</taxon>
    </lineage>
</organism>
<dbReference type="FunFam" id="2.70.70.10:FF:000006">
    <property type="entry name" value="M23 family peptidase"/>
    <property type="match status" value="1"/>
</dbReference>
<dbReference type="InterPro" id="IPR050570">
    <property type="entry name" value="Cell_wall_metabolism_enzyme"/>
</dbReference>
<dbReference type="GO" id="GO:0046872">
    <property type="term" value="F:metal ion binding"/>
    <property type="evidence" value="ECO:0007669"/>
    <property type="project" value="UniProtKB-KW"/>
</dbReference>
<dbReference type="OrthoDB" id="9805070at2"/>
<dbReference type="InterPro" id="IPR011055">
    <property type="entry name" value="Dup_hybrid_motif"/>
</dbReference>
<feature type="transmembrane region" description="Helical" evidence="8">
    <location>
        <begin position="44"/>
        <end position="65"/>
    </location>
</feature>
<dbReference type="Pfam" id="PF19353">
    <property type="entry name" value="DUF5930"/>
    <property type="match status" value="1"/>
</dbReference>
<name>A7HY94_PARL1</name>
<dbReference type="InterPro" id="IPR016047">
    <property type="entry name" value="M23ase_b-sheet_dom"/>
</dbReference>
<evidence type="ECO:0000259" key="9">
    <source>
        <dbReference type="Pfam" id="PF01551"/>
    </source>
</evidence>
<evidence type="ECO:0000256" key="6">
    <source>
        <dbReference type="ARBA" id="ARBA00023049"/>
    </source>
</evidence>
<dbReference type="Pfam" id="PF01551">
    <property type="entry name" value="Peptidase_M23"/>
    <property type="match status" value="1"/>
</dbReference>
<keyword evidence="3" id="KW-0479">Metal-binding</keyword>
<evidence type="ECO:0000256" key="2">
    <source>
        <dbReference type="ARBA" id="ARBA00022670"/>
    </source>
</evidence>
<proteinExistence type="predicted"/>
<dbReference type="EMBL" id="CP000774">
    <property type="protein sequence ID" value="ABS64877.1"/>
    <property type="molecule type" value="Genomic_DNA"/>
</dbReference>
<keyword evidence="2" id="KW-0645">Protease</keyword>